<dbReference type="RefSeq" id="XP_030745196.1">
    <property type="nucleotide sequence ID" value="XM_030889336.1"/>
</dbReference>
<keyword evidence="3" id="KW-1185">Reference proteome</keyword>
<dbReference type="Gene3D" id="3.40.50.1820">
    <property type="entry name" value="alpha/beta hydrolase"/>
    <property type="match status" value="1"/>
</dbReference>
<dbReference type="RefSeq" id="XP_030745195.1">
    <property type="nucleotide sequence ID" value="XM_030889335.1"/>
</dbReference>
<dbReference type="PANTHER" id="PTHR12277:SF194">
    <property type="entry name" value="FI04476P"/>
    <property type="match status" value="1"/>
</dbReference>
<proteinExistence type="predicted"/>
<feature type="transmembrane region" description="Helical" evidence="1">
    <location>
        <begin position="46"/>
        <end position="65"/>
    </location>
</feature>
<gene>
    <name evidence="4 5" type="primary">LOC115874238</name>
</gene>
<keyword evidence="1" id="KW-1133">Transmembrane helix</keyword>
<dbReference type="GO" id="GO:0005789">
    <property type="term" value="C:endoplasmic reticulum membrane"/>
    <property type="evidence" value="ECO:0007669"/>
    <property type="project" value="TreeGrafter"/>
</dbReference>
<sequence>MTESFRSHSNDEVVESIATFTGGLLLPLLPVIFALLAYFDVITFGVFKVSLSIFFFLFVIFPIIYKYSYTLQRYAVFLTFVHVPLNADYKNPQNYGLKNSRNFYISTDDGVDLGVWQILPENASQINDDNDELSFQKVINNGQDIIIYSHGNGGTRLSSHRIEMYQVLRKYFHVFALDYRGYGDSTRASPSESAVVNDVLTVYQWIRNRTKSNIFIWGHSLGTSISSHVVLKIQNLSIERPLGLILESPFNNMRDEVGEFPLAQLFKHLPWFGATVVGPMAENFPFTTDKYICGINIPIMILHAEDDKVVPFKLGHKLYKSAKECRLDHQGDILFHSFDGKYQFGHKYICRATDLPDKISDFVNYAYETKNKNKLQY</sequence>
<evidence type="ECO:0000313" key="3">
    <source>
        <dbReference type="Proteomes" id="UP000504635"/>
    </source>
</evidence>
<evidence type="ECO:0000256" key="1">
    <source>
        <dbReference type="SAM" id="Phobius"/>
    </source>
</evidence>
<dbReference type="PANTHER" id="PTHR12277">
    <property type="entry name" value="ALPHA/BETA HYDROLASE DOMAIN-CONTAINING PROTEIN"/>
    <property type="match status" value="1"/>
</dbReference>
<dbReference type="Pfam" id="PF12146">
    <property type="entry name" value="Hydrolase_4"/>
    <property type="match status" value="1"/>
</dbReference>
<keyword evidence="1" id="KW-0472">Membrane</keyword>
<feature type="domain" description="Serine aminopeptidase S33" evidence="2">
    <location>
        <begin position="145"/>
        <end position="268"/>
    </location>
</feature>
<dbReference type="OrthoDB" id="10249433at2759"/>
<dbReference type="KEGG" id="soy:115874238"/>
<dbReference type="SUPFAM" id="SSF53474">
    <property type="entry name" value="alpha/beta-Hydrolases"/>
    <property type="match status" value="1"/>
</dbReference>
<name>A0A6J2X1V3_SITOR</name>
<dbReference type="GO" id="GO:0004622">
    <property type="term" value="F:phosphatidylcholine lysophospholipase activity"/>
    <property type="evidence" value="ECO:0007669"/>
    <property type="project" value="TreeGrafter"/>
</dbReference>
<reference evidence="4 5" key="1">
    <citation type="submission" date="2025-04" db="UniProtKB">
        <authorList>
            <consortium name="RefSeq"/>
        </authorList>
    </citation>
    <scope>IDENTIFICATION</scope>
    <source>
        <tissue evidence="4 5">Gonads</tissue>
    </source>
</reference>
<evidence type="ECO:0000313" key="5">
    <source>
        <dbReference type="RefSeq" id="XP_030745196.1"/>
    </source>
</evidence>
<dbReference type="GO" id="GO:0047372">
    <property type="term" value="F:monoacylglycerol lipase activity"/>
    <property type="evidence" value="ECO:0007669"/>
    <property type="project" value="TreeGrafter"/>
</dbReference>
<protein>
    <submittedName>
        <fullName evidence="4 5">Lysophosphatidylserine lipase ABHD12-like isoform X1</fullName>
    </submittedName>
</protein>
<keyword evidence="1" id="KW-0812">Transmembrane</keyword>
<dbReference type="GO" id="GO:0006660">
    <property type="term" value="P:phosphatidylserine catabolic process"/>
    <property type="evidence" value="ECO:0007669"/>
    <property type="project" value="TreeGrafter"/>
</dbReference>
<evidence type="ECO:0000313" key="4">
    <source>
        <dbReference type="RefSeq" id="XP_030745195.1"/>
    </source>
</evidence>
<dbReference type="GO" id="GO:0052651">
    <property type="term" value="P:monoacylglycerol catabolic process"/>
    <property type="evidence" value="ECO:0007669"/>
    <property type="project" value="TreeGrafter"/>
</dbReference>
<evidence type="ECO:0000259" key="2">
    <source>
        <dbReference type="Pfam" id="PF12146"/>
    </source>
</evidence>
<feature type="transmembrane region" description="Helical" evidence="1">
    <location>
        <begin position="20"/>
        <end position="39"/>
    </location>
</feature>
<dbReference type="GeneID" id="115874238"/>
<organism evidence="3 5">
    <name type="scientific">Sitophilus oryzae</name>
    <name type="common">Rice weevil</name>
    <name type="synonym">Curculio oryzae</name>
    <dbReference type="NCBI Taxonomy" id="7048"/>
    <lineage>
        <taxon>Eukaryota</taxon>
        <taxon>Metazoa</taxon>
        <taxon>Ecdysozoa</taxon>
        <taxon>Arthropoda</taxon>
        <taxon>Hexapoda</taxon>
        <taxon>Insecta</taxon>
        <taxon>Pterygota</taxon>
        <taxon>Neoptera</taxon>
        <taxon>Endopterygota</taxon>
        <taxon>Coleoptera</taxon>
        <taxon>Polyphaga</taxon>
        <taxon>Cucujiformia</taxon>
        <taxon>Curculionidae</taxon>
        <taxon>Dryophthorinae</taxon>
        <taxon>Sitophilus</taxon>
    </lineage>
</organism>
<dbReference type="InterPro" id="IPR022742">
    <property type="entry name" value="Hydrolase_4"/>
</dbReference>
<accession>A0A6J2X1V3</accession>
<dbReference type="AlphaFoldDB" id="A0A6J2X1V3"/>
<dbReference type="Proteomes" id="UP000504635">
    <property type="component" value="Unplaced"/>
</dbReference>
<dbReference type="InterPro" id="IPR029058">
    <property type="entry name" value="AB_hydrolase_fold"/>
</dbReference>